<feature type="signal peptide" evidence="3">
    <location>
        <begin position="1"/>
        <end position="24"/>
    </location>
</feature>
<dbReference type="SUPFAM" id="SSF49503">
    <property type="entry name" value="Cupredoxins"/>
    <property type="match status" value="1"/>
</dbReference>
<feature type="compositionally biased region" description="Low complexity" evidence="1">
    <location>
        <begin position="722"/>
        <end position="737"/>
    </location>
</feature>
<keyword evidence="3" id="KW-0732">Signal</keyword>
<gene>
    <name evidence="4" type="ORF">GTA08_BOTSDO00805</name>
</gene>
<feature type="compositionally biased region" description="Low complexity" evidence="1">
    <location>
        <begin position="592"/>
        <end position="617"/>
    </location>
</feature>
<evidence type="ECO:0000313" key="5">
    <source>
        <dbReference type="Proteomes" id="UP000572817"/>
    </source>
</evidence>
<feature type="chain" id="PRO_5034867948" evidence="3">
    <location>
        <begin position="25"/>
        <end position="929"/>
    </location>
</feature>
<keyword evidence="5" id="KW-1185">Reference proteome</keyword>
<dbReference type="Gene3D" id="2.60.40.420">
    <property type="entry name" value="Cupredoxins - blue copper proteins"/>
    <property type="match status" value="1"/>
</dbReference>
<dbReference type="CDD" id="cd00920">
    <property type="entry name" value="Cupredoxin"/>
    <property type="match status" value="1"/>
</dbReference>
<sequence length="929" mass="99098">MFQANRLPRAVVCGLALLGAGVSAQSSGSPTATQTASSISSSAIATHTVLVGKADHKFEPDVTQARVGDFIKFQFYPTNHSVVRAEYGYPCVPYEMTGVGKTGFYAGFHPVDAILDDPPSYQVRINDTDPIFFYCSAPGSCINYEMVGVINPNKSTSLQVQKEKAGQSSFALSPGENFPDEAASSSVLSGAAQATATSTKTATAAATAGSSDSSSLSGGAIAGIVVGAVAVIAILAALFFFVGRNKSLKEKVNRQSATMSPHMAGSPPTFQSPVGIFPQNNPYFQRSNMGSMGGGPPSYTPAMDEYSTANSGSHSRSYFTEVGMYPHHNAMSDGAQHIKILQRGQPPAARVVSSPAYAVSGSEKGSRARDGGIRSDLEIAEHGVWRWAQAAGYLGVTGGEQASFWQYYRVFLLTFGLQRGGLERGGMTITCLTGVDSVGEVPAPGRPATIKAALQPLGVQRPAHRSRAFWLIPAAHPGPRSVMASAANCCSRWPLVDALADRISAPIWPGGALSCSLLARCLALDCAASTLRAVRGARREEHASRATAGHPLLQQKLRERLTMAMLHSPSPTFSASNSPSAPFHTPARPYNASSCRSSTSSAASPRVFTPAAQAAPPSSRRIDASPSLVPTPSTSVPAAARSPIPKRQTSDAATQYTPTDYPPTFRPTQGKRQSSASADPSHQSRAKRRETFADAEAATTEGPQEPQPRVTPQPATFSTTVQQDAATAGQQQQQQDDAPPPQPQPLDPNVKVMPVKYETCDVKDLGVLISDMLMELVRLNDGLPLQDGQLTRFHSRAPPSISVRDYLNRLIVHATLSPPILLSMVYYIDRLCLLYPAFTISSLTVHRFLIAAATVASKGLSDSFWTNNTYARVGGVSTRELALLELEFLTRLQWRIVPKPEVLVDYYRSLVERGEGYVVAHDPEAPECS</sequence>
<dbReference type="PANTHER" id="PTHR34883">
    <property type="entry name" value="SERINE-RICH PROTEIN, PUTATIVE-RELATED-RELATED"/>
    <property type="match status" value="1"/>
</dbReference>
<dbReference type="InterPro" id="IPR013922">
    <property type="entry name" value="Cyclin_PHO80-like"/>
</dbReference>
<protein>
    <submittedName>
        <fullName evidence="4">Cyclin-like protein</fullName>
    </submittedName>
</protein>
<comment type="caution">
    <text evidence="4">The sequence shown here is derived from an EMBL/GenBank/DDBJ whole genome shotgun (WGS) entry which is preliminary data.</text>
</comment>
<evidence type="ECO:0000313" key="4">
    <source>
        <dbReference type="EMBL" id="KAF4313087.1"/>
    </source>
</evidence>
<keyword evidence="2" id="KW-0812">Transmembrane</keyword>
<dbReference type="InterPro" id="IPR036915">
    <property type="entry name" value="Cyclin-like_sf"/>
</dbReference>
<feature type="compositionally biased region" description="Polar residues" evidence="1">
    <location>
        <begin position="569"/>
        <end position="580"/>
    </location>
</feature>
<feature type="region of interest" description="Disordered" evidence="1">
    <location>
        <begin position="568"/>
        <end position="750"/>
    </location>
</feature>
<keyword evidence="2" id="KW-0472">Membrane</keyword>
<keyword evidence="2" id="KW-1133">Transmembrane helix</keyword>
<feature type="compositionally biased region" description="Low complexity" evidence="1">
    <location>
        <begin position="625"/>
        <end position="637"/>
    </location>
</feature>
<feature type="compositionally biased region" description="Polar residues" evidence="1">
    <location>
        <begin position="666"/>
        <end position="683"/>
    </location>
</feature>
<dbReference type="SUPFAM" id="SSF47954">
    <property type="entry name" value="Cyclin-like"/>
    <property type="match status" value="1"/>
</dbReference>
<dbReference type="PANTHER" id="PTHR34883:SF8">
    <property type="entry name" value="EXTRACELLULAR SERINE-RICH PROTEIN (AFU_ORTHOLOGUE AFUA_6G00670)"/>
    <property type="match status" value="1"/>
</dbReference>
<dbReference type="CDD" id="cd20558">
    <property type="entry name" value="CYCLIN_ScPCL7-like"/>
    <property type="match status" value="1"/>
</dbReference>
<dbReference type="Gene3D" id="1.10.472.10">
    <property type="entry name" value="Cyclin-like"/>
    <property type="match status" value="1"/>
</dbReference>
<proteinExistence type="predicted"/>
<dbReference type="AlphaFoldDB" id="A0A8H4J7C1"/>
<dbReference type="InterPro" id="IPR008972">
    <property type="entry name" value="Cupredoxin"/>
</dbReference>
<dbReference type="InterPro" id="IPR052953">
    <property type="entry name" value="Ser-rich/MCO-related"/>
</dbReference>
<dbReference type="GO" id="GO:0019901">
    <property type="term" value="F:protein kinase binding"/>
    <property type="evidence" value="ECO:0007669"/>
    <property type="project" value="InterPro"/>
</dbReference>
<dbReference type="Proteomes" id="UP000572817">
    <property type="component" value="Unassembled WGS sequence"/>
</dbReference>
<dbReference type="Pfam" id="PF08613">
    <property type="entry name" value="Cyclin"/>
    <property type="match status" value="1"/>
</dbReference>
<evidence type="ECO:0000256" key="1">
    <source>
        <dbReference type="SAM" id="MobiDB-lite"/>
    </source>
</evidence>
<accession>A0A8H4J7C1</accession>
<organism evidence="4 5">
    <name type="scientific">Botryosphaeria dothidea</name>
    <dbReference type="NCBI Taxonomy" id="55169"/>
    <lineage>
        <taxon>Eukaryota</taxon>
        <taxon>Fungi</taxon>
        <taxon>Dikarya</taxon>
        <taxon>Ascomycota</taxon>
        <taxon>Pezizomycotina</taxon>
        <taxon>Dothideomycetes</taxon>
        <taxon>Dothideomycetes incertae sedis</taxon>
        <taxon>Botryosphaeriales</taxon>
        <taxon>Botryosphaeriaceae</taxon>
        <taxon>Botryosphaeria</taxon>
    </lineage>
</organism>
<evidence type="ECO:0000256" key="2">
    <source>
        <dbReference type="SAM" id="Phobius"/>
    </source>
</evidence>
<dbReference type="OrthoDB" id="337735at2759"/>
<reference evidence="4" key="1">
    <citation type="submission" date="2020-04" db="EMBL/GenBank/DDBJ databases">
        <title>Genome Assembly and Annotation of Botryosphaeria dothidea sdau 11-99, a Latent Pathogen of Apple Fruit Ring Rot in China.</title>
        <authorList>
            <person name="Yu C."/>
            <person name="Diao Y."/>
            <person name="Lu Q."/>
            <person name="Zhao J."/>
            <person name="Cui S."/>
            <person name="Peng C."/>
            <person name="He B."/>
            <person name="Liu H."/>
        </authorList>
    </citation>
    <scope>NUCLEOTIDE SEQUENCE [LARGE SCALE GENOMIC DNA]</scope>
    <source>
        <strain evidence="4">Sdau11-99</strain>
    </source>
</reference>
<dbReference type="EMBL" id="WWBZ02000001">
    <property type="protein sequence ID" value="KAF4313087.1"/>
    <property type="molecule type" value="Genomic_DNA"/>
</dbReference>
<name>A0A8H4J7C1_9PEZI</name>
<evidence type="ECO:0000256" key="3">
    <source>
        <dbReference type="SAM" id="SignalP"/>
    </source>
</evidence>
<feature type="transmembrane region" description="Helical" evidence="2">
    <location>
        <begin position="220"/>
        <end position="242"/>
    </location>
</feature>